<feature type="transmembrane region" description="Helical" evidence="8">
    <location>
        <begin position="83"/>
        <end position="105"/>
    </location>
</feature>
<feature type="transmembrane region" description="Helical" evidence="8">
    <location>
        <begin position="42"/>
        <end position="63"/>
    </location>
</feature>
<feature type="transmembrane region" description="Helical" evidence="8">
    <location>
        <begin position="149"/>
        <end position="169"/>
    </location>
</feature>
<feature type="transmembrane region" description="Helical" evidence="8">
    <location>
        <begin position="189"/>
        <end position="211"/>
    </location>
</feature>
<evidence type="ECO:0000256" key="7">
    <source>
        <dbReference type="ARBA" id="ARBA00023136"/>
    </source>
</evidence>
<evidence type="ECO:0000256" key="1">
    <source>
        <dbReference type="ARBA" id="ARBA00004141"/>
    </source>
</evidence>
<keyword evidence="3" id="KW-0813">Transport</keyword>
<dbReference type="Pfam" id="PF03845">
    <property type="entry name" value="Spore_permease"/>
    <property type="match status" value="1"/>
</dbReference>
<dbReference type="EMBL" id="WJNG01000003">
    <property type="protein sequence ID" value="MRH42064.1"/>
    <property type="molecule type" value="Genomic_DNA"/>
</dbReference>
<feature type="transmembrane region" description="Helical" evidence="8">
    <location>
        <begin position="223"/>
        <end position="244"/>
    </location>
</feature>
<feature type="transmembrane region" description="Helical" evidence="8">
    <location>
        <begin position="338"/>
        <end position="358"/>
    </location>
</feature>
<dbReference type="PANTHER" id="PTHR34975">
    <property type="entry name" value="SPORE GERMINATION PROTEIN A2"/>
    <property type="match status" value="1"/>
</dbReference>
<dbReference type="Proteomes" id="UP000799092">
    <property type="component" value="Unassembled WGS sequence"/>
</dbReference>
<feature type="transmembrane region" description="Helical" evidence="8">
    <location>
        <begin position="272"/>
        <end position="297"/>
    </location>
</feature>
<keyword evidence="7 8" id="KW-0472">Membrane</keyword>
<evidence type="ECO:0000256" key="2">
    <source>
        <dbReference type="ARBA" id="ARBA00007998"/>
    </source>
</evidence>
<evidence type="ECO:0000256" key="6">
    <source>
        <dbReference type="ARBA" id="ARBA00022989"/>
    </source>
</evidence>
<keyword evidence="6 8" id="KW-1133">Transmembrane helix</keyword>
<feature type="transmembrane region" description="Helical" evidence="8">
    <location>
        <begin position="14"/>
        <end position="36"/>
    </location>
</feature>
<protein>
    <submittedName>
        <fullName evidence="9">GerAB/ArcD/ProY family transporter</fullName>
    </submittedName>
</protein>
<comment type="caution">
    <text evidence="9">The sequence shown here is derived from an EMBL/GenBank/DDBJ whole genome shotgun (WGS) entry which is preliminary data.</text>
</comment>
<gene>
    <name evidence="9" type="ORF">GH741_05170</name>
</gene>
<feature type="transmembrane region" description="Helical" evidence="8">
    <location>
        <begin position="117"/>
        <end position="137"/>
    </location>
</feature>
<dbReference type="NCBIfam" id="TIGR00912">
    <property type="entry name" value="2A0309"/>
    <property type="match status" value="1"/>
</dbReference>
<evidence type="ECO:0000256" key="5">
    <source>
        <dbReference type="ARBA" id="ARBA00022692"/>
    </source>
</evidence>
<feature type="transmembrane region" description="Helical" evidence="8">
    <location>
        <begin position="309"/>
        <end position="332"/>
    </location>
</feature>
<organism evidence="9 10">
    <name type="scientific">Aquibacillus halophilus</name>
    <dbReference type="NCBI Taxonomy" id="930132"/>
    <lineage>
        <taxon>Bacteria</taxon>
        <taxon>Bacillati</taxon>
        <taxon>Bacillota</taxon>
        <taxon>Bacilli</taxon>
        <taxon>Bacillales</taxon>
        <taxon>Bacillaceae</taxon>
        <taxon>Aquibacillus</taxon>
    </lineage>
</organism>
<keyword evidence="4" id="KW-0309">Germination</keyword>
<keyword evidence="5 8" id="KW-0812">Transmembrane</keyword>
<dbReference type="AlphaFoldDB" id="A0A6A8D8Y2"/>
<evidence type="ECO:0000313" key="10">
    <source>
        <dbReference type="Proteomes" id="UP000799092"/>
    </source>
</evidence>
<comment type="subcellular location">
    <subcellularLocation>
        <location evidence="1">Membrane</location>
        <topology evidence="1">Multi-pass membrane protein</topology>
    </subcellularLocation>
</comment>
<accession>A0A6A8D8Y2</accession>
<dbReference type="GO" id="GO:0009847">
    <property type="term" value="P:spore germination"/>
    <property type="evidence" value="ECO:0007669"/>
    <property type="project" value="InterPro"/>
</dbReference>
<reference evidence="9" key="1">
    <citation type="submission" date="2019-11" db="EMBL/GenBank/DDBJ databases">
        <authorList>
            <person name="Li J."/>
        </authorList>
    </citation>
    <scope>NUCLEOTIDE SEQUENCE</scope>
    <source>
        <strain evidence="9">B6B</strain>
    </source>
</reference>
<dbReference type="GO" id="GO:0016020">
    <property type="term" value="C:membrane"/>
    <property type="evidence" value="ECO:0007669"/>
    <property type="project" value="UniProtKB-SubCell"/>
</dbReference>
<dbReference type="OrthoDB" id="2078716at2"/>
<dbReference type="PANTHER" id="PTHR34975:SF2">
    <property type="entry name" value="SPORE GERMINATION PROTEIN A2"/>
    <property type="match status" value="1"/>
</dbReference>
<keyword evidence="10" id="KW-1185">Reference proteome</keyword>
<evidence type="ECO:0000256" key="3">
    <source>
        <dbReference type="ARBA" id="ARBA00022448"/>
    </source>
</evidence>
<dbReference type="InterPro" id="IPR004761">
    <property type="entry name" value="Spore_GerAB"/>
</dbReference>
<comment type="similarity">
    <text evidence="2">Belongs to the amino acid-polyamine-organocation (APC) superfamily. Spore germination protein (SGP) (TC 2.A.3.9) family.</text>
</comment>
<sequence length="367" mass="41501">MIGSSKEKISQKQLTSMIILFTIGSAILFIPSFLANVAKQDAWISAIVATVLGLFTVLFYSKLYKLYPKKSYFECATFILGKWIGGAVILITYIYFFILSSLILWDLGEFLKTQVLVQTPIQVILILFMLTVIYTVRLGIENVGRTSEVFLPWVLGLFLLMCVFLIWSLEKGNLLPYLEKGVMPVLHGSYYLLSFPYLELIIFLMITPYVNKETKVQKSFLQGTLVAGGLLITTTFLCILVLGADVTARNTFPVYVLGKMVSVGEFLERLEIIIAIIWFLSIYFKLAIVFYVLVASLSDFVKAKDYRPITLPLGMLLVVMSPIMFTSTMQVASFDKEVFFPLTYIVGFFLPLIVYIAGKIKHKKRGI</sequence>
<proteinExistence type="inferred from homology"/>
<evidence type="ECO:0000256" key="4">
    <source>
        <dbReference type="ARBA" id="ARBA00022544"/>
    </source>
</evidence>
<evidence type="ECO:0000256" key="8">
    <source>
        <dbReference type="SAM" id="Phobius"/>
    </source>
</evidence>
<dbReference type="Gene3D" id="1.20.1740.10">
    <property type="entry name" value="Amino acid/polyamine transporter I"/>
    <property type="match status" value="1"/>
</dbReference>
<name>A0A6A8D8Y2_9BACI</name>
<evidence type="ECO:0000313" key="9">
    <source>
        <dbReference type="EMBL" id="MRH42064.1"/>
    </source>
</evidence>
<dbReference type="RefSeq" id="WP_153735716.1">
    <property type="nucleotide sequence ID" value="NZ_WJNG01000003.1"/>
</dbReference>